<dbReference type="PANTHER" id="PTHR40455:SF1">
    <property type="entry name" value="ANTITOXIN HIGA"/>
    <property type="match status" value="1"/>
</dbReference>
<comment type="caution">
    <text evidence="2">The sequence shown here is derived from an EMBL/GenBank/DDBJ whole genome shotgun (WGS) entry which is preliminary data.</text>
</comment>
<dbReference type="EMBL" id="JAANYN010000011">
    <property type="protein sequence ID" value="NHE59238.1"/>
    <property type="molecule type" value="Genomic_DNA"/>
</dbReference>
<accession>A0ABX0HG07</accession>
<dbReference type="InterPro" id="IPR001387">
    <property type="entry name" value="Cro/C1-type_HTH"/>
</dbReference>
<gene>
    <name evidence="2" type="ORF">G9Q97_20705</name>
</gene>
<dbReference type="RefSeq" id="WP_166150418.1">
    <property type="nucleotide sequence ID" value="NZ_JAANYN010000011.1"/>
</dbReference>
<dbReference type="Proteomes" id="UP000649799">
    <property type="component" value="Unassembled WGS sequence"/>
</dbReference>
<organism evidence="2 3">
    <name type="scientific">Cyclobacterium plantarum</name>
    <dbReference type="NCBI Taxonomy" id="2716263"/>
    <lineage>
        <taxon>Bacteria</taxon>
        <taxon>Pseudomonadati</taxon>
        <taxon>Bacteroidota</taxon>
        <taxon>Cytophagia</taxon>
        <taxon>Cytophagales</taxon>
        <taxon>Cyclobacteriaceae</taxon>
        <taxon>Cyclobacterium</taxon>
    </lineage>
</organism>
<feature type="domain" description="HTH cro/C1-type" evidence="1">
    <location>
        <begin position="82"/>
        <end position="115"/>
    </location>
</feature>
<keyword evidence="3" id="KW-1185">Reference proteome</keyword>
<dbReference type="PROSITE" id="PS50943">
    <property type="entry name" value="HTH_CROC1"/>
    <property type="match status" value="1"/>
</dbReference>
<proteinExistence type="predicted"/>
<evidence type="ECO:0000313" key="3">
    <source>
        <dbReference type="Proteomes" id="UP000649799"/>
    </source>
</evidence>
<sequence length="137" mass="15502">MNWNKPITTEQEYKMSLARLAEIFEADAGSGEGMEAELLVTLIDKYEREHYPVSLPEPIDAIKETMERKRLMDKDLIPYIGSKTTVSLVLNRKRALTIEMIRNLSSFLGLPVEVLIQPYELAAKNTSVVEGKPDCSD</sequence>
<dbReference type="InterPro" id="IPR039060">
    <property type="entry name" value="Antitox_HigA"/>
</dbReference>
<evidence type="ECO:0000313" key="2">
    <source>
        <dbReference type="EMBL" id="NHE59238.1"/>
    </source>
</evidence>
<dbReference type="InterPro" id="IPR010982">
    <property type="entry name" value="Lambda_DNA-bd_dom_sf"/>
</dbReference>
<protein>
    <submittedName>
        <fullName evidence="2">Transcriptional regulator</fullName>
    </submittedName>
</protein>
<evidence type="ECO:0000259" key="1">
    <source>
        <dbReference type="PROSITE" id="PS50943"/>
    </source>
</evidence>
<dbReference type="Gene3D" id="1.10.260.40">
    <property type="entry name" value="lambda repressor-like DNA-binding domains"/>
    <property type="match status" value="1"/>
</dbReference>
<dbReference type="PANTHER" id="PTHR40455">
    <property type="entry name" value="ANTITOXIN HIGA"/>
    <property type="match status" value="1"/>
</dbReference>
<name>A0ABX0HG07_9BACT</name>
<reference evidence="2 3" key="1">
    <citation type="submission" date="2020-03" db="EMBL/GenBank/DDBJ databases">
        <title>Cyclobacterium plantarum sp. nov., a marine bacterium isolated from a coastal-marine wetland.</title>
        <authorList>
            <person name="Sanchez-Porro C."/>
            <person name="Ventosa A."/>
            <person name="Amoozegar M."/>
        </authorList>
    </citation>
    <scope>NUCLEOTIDE SEQUENCE [LARGE SCALE GENOMIC DNA]</scope>
    <source>
        <strain evidence="2 3">GBPx2</strain>
    </source>
</reference>